<comment type="subcellular location">
    <subcellularLocation>
        <location evidence="1">Lysosome membrane</location>
        <topology evidence="1">Multi-pass membrane protein</topology>
    </subcellularLocation>
</comment>
<evidence type="ECO:0000256" key="24">
    <source>
        <dbReference type="ARBA" id="ARBA00046376"/>
    </source>
</evidence>
<feature type="transmembrane region" description="Helical" evidence="25">
    <location>
        <begin position="80"/>
        <end position="100"/>
    </location>
</feature>
<dbReference type="GO" id="GO:0005765">
    <property type="term" value="C:lysosomal membrane"/>
    <property type="evidence" value="ECO:0007669"/>
    <property type="project" value="UniProtKB-SubCell"/>
</dbReference>
<dbReference type="Pfam" id="PF07690">
    <property type="entry name" value="MFS_1"/>
    <property type="match status" value="1"/>
</dbReference>
<gene>
    <name evidence="27" type="ORF">C2R22_14635</name>
</gene>
<feature type="domain" description="Major facilitator superfamily (MFS) profile" evidence="26">
    <location>
        <begin position="15"/>
        <end position="425"/>
    </location>
</feature>
<dbReference type="GeneID" id="35593353"/>
<name>A0A2I8VNN6_9EURY</name>
<dbReference type="InterPro" id="IPR020846">
    <property type="entry name" value="MFS_dom"/>
</dbReference>
<evidence type="ECO:0000256" key="19">
    <source>
        <dbReference type="ARBA" id="ARBA00044919"/>
    </source>
</evidence>
<feature type="transmembrane region" description="Helical" evidence="25">
    <location>
        <begin position="397"/>
        <end position="422"/>
    </location>
</feature>
<dbReference type="PANTHER" id="PTHR23512">
    <property type="entry name" value="MAJOR FACILITATOR SUPERFAMILY DOMAIN-CONTAINING PROTEIN 1"/>
    <property type="match status" value="1"/>
</dbReference>
<accession>A0A2I8VNN6</accession>
<evidence type="ECO:0000256" key="21">
    <source>
        <dbReference type="ARBA" id="ARBA00044985"/>
    </source>
</evidence>
<comment type="catalytic activity">
    <reaction evidence="19">
        <text>L-alanyl-L-lysine(out) = L-alanyl-L-lysine(in)</text>
        <dbReference type="Rhea" id="RHEA:79415"/>
        <dbReference type="ChEBI" id="CHEBI:192470"/>
    </reaction>
</comment>
<evidence type="ECO:0000256" key="12">
    <source>
        <dbReference type="ARBA" id="ARBA00044891"/>
    </source>
</evidence>
<evidence type="ECO:0000256" key="15">
    <source>
        <dbReference type="ARBA" id="ARBA00044899"/>
    </source>
</evidence>
<comment type="catalytic activity">
    <reaction evidence="8">
        <text>L-lysyl-L-alanine(out) = L-lysyl-L-alanine(in)</text>
        <dbReference type="Rhea" id="RHEA:79399"/>
        <dbReference type="ChEBI" id="CHEBI:229954"/>
    </reaction>
</comment>
<keyword evidence="5 25" id="KW-1133">Transmembrane helix</keyword>
<feature type="transmembrane region" description="Helical" evidence="25">
    <location>
        <begin position="229"/>
        <end position="256"/>
    </location>
</feature>
<feature type="transmembrane region" description="Helical" evidence="25">
    <location>
        <begin position="365"/>
        <end position="385"/>
    </location>
</feature>
<evidence type="ECO:0000256" key="20">
    <source>
        <dbReference type="ARBA" id="ARBA00044924"/>
    </source>
</evidence>
<dbReference type="GO" id="GO:0022857">
    <property type="term" value="F:transmembrane transporter activity"/>
    <property type="evidence" value="ECO:0007669"/>
    <property type="project" value="InterPro"/>
</dbReference>
<reference evidence="27 28" key="1">
    <citation type="submission" date="2018-01" db="EMBL/GenBank/DDBJ databases">
        <title>Complete genome sequence of Salinigranum rubrum GX10T, an extremely halophilic archaeon isolated from a marine solar saltern.</title>
        <authorList>
            <person name="Han S."/>
        </authorList>
    </citation>
    <scope>NUCLEOTIDE SEQUENCE [LARGE SCALE GENOMIC DNA]</scope>
    <source>
        <strain evidence="27 28">GX10</strain>
    </source>
</reference>
<comment type="catalytic activity">
    <reaction evidence="14">
        <text>L-aspartyl-L-lysine(out) = L-aspartyl-L-lysine(in)</text>
        <dbReference type="Rhea" id="RHEA:79411"/>
        <dbReference type="ChEBI" id="CHEBI:229953"/>
    </reaction>
</comment>
<comment type="catalytic activity">
    <reaction evidence="16">
        <text>L-lysyl-L-lysine(out) = L-lysyl-L-lysine(in)</text>
        <dbReference type="Rhea" id="RHEA:79403"/>
        <dbReference type="ChEBI" id="CHEBI:229956"/>
    </reaction>
</comment>
<dbReference type="Proteomes" id="UP000236584">
    <property type="component" value="Chromosome"/>
</dbReference>
<evidence type="ECO:0000313" key="28">
    <source>
        <dbReference type="Proteomes" id="UP000236584"/>
    </source>
</evidence>
<dbReference type="SUPFAM" id="SSF103473">
    <property type="entry name" value="MFS general substrate transporter"/>
    <property type="match status" value="1"/>
</dbReference>
<evidence type="ECO:0000256" key="14">
    <source>
        <dbReference type="ARBA" id="ARBA00044898"/>
    </source>
</evidence>
<comment type="similarity">
    <text evidence="2">Belongs to the major facilitator superfamily.</text>
</comment>
<comment type="catalytic activity">
    <reaction evidence="13">
        <text>L-alpha-aminoacyl-L-lysine(out) = L-alpha-aminoacyl-L-lysine(in)</text>
        <dbReference type="Rhea" id="RHEA:79383"/>
        <dbReference type="ChEBI" id="CHEBI:229966"/>
    </reaction>
</comment>
<feature type="transmembrane region" description="Helical" evidence="25">
    <location>
        <begin position="167"/>
        <end position="189"/>
    </location>
</feature>
<keyword evidence="6 25" id="KW-0472">Membrane</keyword>
<evidence type="ECO:0000256" key="13">
    <source>
        <dbReference type="ARBA" id="ARBA00044893"/>
    </source>
</evidence>
<comment type="function">
    <text evidence="23">Lysosomal dipeptide uniporter that selectively exports lysine, arginine or histidine-containing dipeptides with a net positive charge from the lysosome lumen into the cytosol. Could play a role in a specific type of protein O-glycosylation indirectly regulating macrophages migration and tissue invasion. Also essential for liver homeostasis.</text>
</comment>
<evidence type="ECO:0000256" key="18">
    <source>
        <dbReference type="ARBA" id="ARBA00044912"/>
    </source>
</evidence>
<evidence type="ECO:0000256" key="23">
    <source>
        <dbReference type="ARBA" id="ARBA00045709"/>
    </source>
</evidence>
<dbReference type="PROSITE" id="PS50850">
    <property type="entry name" value="MFS"/>
    <property type="match status" value="1"/>
</dbReference>
<evidence type="ECO:0000256" key="6">
    <source>
        <dbReference type="ARBA" id="ARBA00023136"/>
    </source>
</evidence>
<comment type="catalytic activity">
    <reaction evidence="20">
        <text>L-lysyl-glycine(out) = L-lysyl-glycine(in)</text>
        <dbReference type="Rhea" id="RHEA:79407"/>
        <dbReference type="ChEBI" id="CHEBI:191202"/>
    </reaction>
</comment>
<feature type="transmembrane region" description="Helical" evidence="25">
    <location>
        <begin position="322"/>
        <end position="344"/>
    </location>
</feature>
<organism evidence="27 28">
    <name type="scientific">Salinigranum rubrum</name>
    <dbReference type="NCBI Taxonomy" id="755307"/>
    <lineage>
        <taxon>Archaea</taxon>
        <taxon>Methanobacteriati</taxon>
        <taxon>Methanobacteriota</taxon>
        <taxon>Stenosarchaea group</taxon>
        <taxon>Halobacteria</taxon>
        <taxon>Halobacteriales</taxon>
        <taxon>Haloferacaceae</taxon>
        <taxon>Salinigranum</taxon>
    </lineage>
</organism>
<evidence type="ECO:0000256" key="17">
    <source>
        <dbReference type="ARBA" id="ARBA00044903"/>
    </source>
</evidence>
<evidence type="ECO:0000256" key="7">
    <source>
        <dbReference type="ARBA" id="ARBA00023228"/>
    </source>
</evidence>
<keyword evidence="4 25" id="KW-0812">Transmembrane</keyword>
<feature type="transmembrane region" description="Helical" evidence="25">
    <location>
        <begin position="53"/>
        <end position="73"/>
    </location>
</feature>
<comment type="catalytic activity">
    <reaction evidence="18">
        <text>L-histidyl-L-alpha-amino acid(out) = L-histidyl-L-alpha-amino acid(in)</text>
        <dbReference type="Rhea" id="RHEA:79379"/>
        <dbReference type="ChEBI" id="CHEBI:229964"/>
    </reaction>
</comment>
<evidence type="ECO:0000256" key="22">
    <source>
        <dbReference type="ARBA" id="ARBA00045018"/>
    </source>
</evidence>
<evidence type="ECO:0000256" key="10">
    <source>
        <dbReference type="ARBA" id="ARBA00044881"/>
    </source>
</evidence>
<dbReference type="InterPro" id="IPR011701">
    <property type="entry name" value="MFS"/>
</dbReference>
<evidence type="ECO:0000256" key="1">
    <source>
        <dbReference type="ARBA" id="ARBA00004155"/>
    </source>
</evidence>
<evidence type="ECO:0000256" key="3">
    <source>
        <dbReference type="ARBA" id="ARBA00022448"/>
    </source>
</evidence>
<comment type="catalytic activity">
    <reaction evidence="15">
        <text>L-arginyl-L-alpha-amino acid(out) = L-arginyl-L-alpha-amino acid(in)</text>
        <dbReference type="Rhea" id="RHEA:79371"/>
        <dbReference type="ChEBI" id="CHEBI:84315"/>
    </reaction>
</comment>
<evidence type="ECO:0000256" key="11">
    <source>
        <dbReference type="ARBA" id="ARBA00044884"/>
    </source>
</evidence>
<evidence type="ECO:0000256" key="8">
    <source>
        <dbReference type="ARBA" id="ARBA00044876"/>
    </source>
</evidence>
<evidence type="ECO:0000256" key="16">
    <source>
        <dbReference type="ARBA" id="ARBA00044900"/>
    </source>
</evidence>
<evidence type="ECO:0000256" key="25">
    <source>
        <dbReference type="SAM" id="Phobius"/>
    </source>
</evidence>
<comment type="catalytic activity">
    <reaction evidence="11">
        <text>L-alpha-aminoacyl-L-histidine(out) = L-alpha-aminoacyl-L-histidine(in)</text>
        <dbReference type="Rhea" id="RHEA:79375"/>
        <dbReference type="ChEBI" id="CHEBI:229967"/>
    </reaction>
</comment>
<dbReference type="RefSeq" id="WP_103426418.1">
    <property type="nucleotide sequence ID" value="NZ_CP026309.1"/>
</dbReference>
<evidence type="ECO:0000256" key="5">
    <source>
        <dbReference type="ARBA" id="ARBA00022989"/>
    </source>
</evidence>
<dbReference type="InterPro" id="IPR036259">
    <property type="entry name" value="MFS_trans_sf"/>
</dbReference>
<dbReference type="EMBL" id="CP026309">
    <property type="protein sequence ID" value="AUV82729.1"/>
    <property type="molecule type" value="Genomic_DNA"/>
</dbReference>
<comment type="subunit">
    <text evidence="24">Homodimer. Interacts with lysosomal protein GLMP (via lumenal domain); the interaction starts while both proteins are still in the endoplasmic reticulum and is required for stabilization of MFSD1 in lysosomes but has no direct effect on its targeting to lysosomes or transporter activity.</text>
</comment>
<comment type="catalytic activity">
    <reaction evidence="12">
        <text>L-lysyl-L-alpha-amino acid(out) = L-lysyl-L-alpha-amino acid(in)</text>
        <dbReference type="Rhea" id="RHEA:79387"/>
        <dbReference type="ChEBI" id="CHEBI:229965"/>
    </reaction>
</comment>
<comment type="catalytic activity">
    <reaction evidence="10">
        <text>L-alpha-aminoacyl-L-arginine(out) = L-alpha-aminoacyl-L-arginine(in)</text>
        <dbReference type="Rhea" id="RHEA:79367"/>
        <dbReference type="ChEBI" id="CHEBI:229968"/>
    </reaction>
</comment>
<dbReference type="KEGG" id="srub:C2R22_14635"/>
<evidence type="ECO:0000313" key="27">
    <source>
        <dbReference type="EMBL" id="AUV82729.1"/>
    </source>
</evidence>
<proteinExistence type="inferred from homology"/>
<evidence type="ECO:0000256" key="4">
    <source>
        <dbReference type="ARBA" id="ARBA00022692"/>
    </source>
</evidence>
<protein>
    <recommendedName>
        <fullName evidence="21">Lysosomal dipeptide transporter MFSD1</fullName>
    </recommendedName>
    <alternativeName>
        <fullName evidence="22">Major facilitator superfamily domain-containing protein 1</fullName>
    </alternativeName>
</protein>
<evidence type="ECO:0000256" key="9">
    <source>
        <dbReference type="ARBA" id="ARBA00044878"/>
    </source>
</evidence>
<evidence type="ECO:0000259" key="26">
    <source>
        <dbReference type="PROSITE" id="PS50850"/>
    </source>
</evidence>
<keyword evidence="7" id="KW-0458">Lysosome</keyword>
<comment type="catalytic activity">
    <reaction evidence="17">
        <text>L-arginyl-glycine(out) = L-arginyl-glycine(in)</text>
        <dbReference type="Rhea" id="RHEA:79391"/>
        <dbReference type="ChEBI" id="CHEBI:229955"/>
    </reaction>
</comment>
<sequence>MDIKWRAARTRRWVMWGALAAGFFLMSFNRVTTGVLAEDLTRAFGLTATELSVLHSSFFYVYASLQLPAGLLVDRYGPRRVGSTGIVVMSVGVCGFALSGSLVTGFLTRTLVGLGGSVVYLAIFRFGANWFRANEFATVVGISIAVSGIGGLAATTPLAVLVSVLGWRAATLLAGVVGLALGAGIYLVVRDTPARAGVDAPAGVADGGETAAGENVLANTRRVLSSLDAWLLGTLLFLVLGTNLTILGLWGVPYLVHVYDLSVQRASTVVLVGTLGLVVGSPLFGWLSDRVENRLGFVLAGTVAFALGYAVIAVVAKPPLVVVAGVFFVANLVTGATALSYTLIKERHPASASGVATGTLNSLGYAGAAVVPAAMGVTLDAYWTGETVAGSRIYSLAGYRLAFVFATLAGVVAIGCAVAVAVRRD</sequence>
<dbReference type="Gene3D" id="1.20.1250.20">
    <property type="entry name" value="MFS general substrate transporter like domains"/>
    <property type="match status" value="2"/>
</dbReference>
<comment type="catalytic activity">
    <reaction evidence="9">
        <text>L-histidyl-glycine(out) = L-histidyl-glycine(in)</text>
        <dbReference type="Rhea" id="RHEA:79395"/>
        <dbReference type="ChEBI" id="CHEBI:229957"/>
    </reaction>
</comment>
<dbReference type="AlphaFoldDB" id="A0A2I8VNN6"/>
<keyword evidence="3" id="KW-0813">Transport</keyword>
<evidence type="ECO:0000256" key="2">
    <source>
        <dbReference type="ARBA" id="ARBA00008335"/>
    </source>
</evidence>
<feature type="transmembrane region" description="Helical" evidence="25">
    <location>
        <begin position="106"/>
        <end position="124"/>
    </location>
</feature>
<feature type="transmembrane region" description="Helical" evidence="25">
    <location>
        <begin position="295"/>
        <end position="316"/>
    </location>
</feature>
<dbReference type="InterPro" id="IPR052187">
    <property type="entry name" value="MFSD1"/>
</dbReference>
<dbReference type="PANTHER" id="PTHR23512:SF3">
    <property type="entry name" value="MAJOR FACILITATOR SUPERFAMILY DOMAIN-CONTAINING PROTEIN 1"/>
    <property type="match status" value="1"/>
</dbReference>
<feature type="transmembrane region" description="Helical" evidence="25">
    <location>
        <begin position="268"/>
        <end position="288"/>
    </location>
</feature>
<keyword evidence="28" id="KW-1185">Reference proteome</keyword>
<feature type="transmembrane region" description="Helical" evidence="25">
    <location>
        <begin position="136"/>
        <end position="161"/>
    </location>
</feature>
<dbReference type="OrthoDB" id="29061at2157"/>